<accession>A0A0F9CJQ9</accession>
<sequence length="165" mass="17686">GYGAFIDFASAYLTTKLLKPDDSELSPATEDKQDDAIAQLDIKISALRDAIIGVVGPKTLVDVVNAFEELAQKTEIQATSFNQQTAVDVGITTTLILGENANRKGFYIRNNGDNIIYLGNSTVATGNGLPFFPGNIFSEEDLPVIAAIYGIVVAATEEVRIVEET</sequence>
<protein>
    <submittedName>
        <fullName evidence="1">Uncharacterized protein</fullName>
    </submittedName>
</protein>
<dbReference type="AlphaFoldDB" id="A0A0F9CJQ9"/>
<proteinExistence type="predicted"/>
<comment type="caution">
    <text evidence="1">The sequence shown here is derived from an EMBL/GenBank/DDBJ whole genome shotgun (WGS) entry which is preliminary data.</text>
</comment>
<feature type="non-terminal residue" evidence="1">
    <location>
        <position position="1"/>
    </location>
</feature>
<gene>
    <name evidence="1" type="ORF">LCGC14_2600970</name>
</gene>
<reference evidence="1" key="1">
    <citation type="journal article" date="2015" name="Nature">
        <title>Complex archaea that bridge the gap between prokaryotes and eukaryotes.</title>
        <authorList>
            <person name="Spang A."/>
            <person name="Saw J.H."/>
            <person name="Jorgensen S.L."/>
            <person name="Zaremba-Niedzwiedzka K."/>
            <person name="Martijn J."/>
            <person name="Lind A.E."/>
            <person name="van Eijk R."/>
            <person name="Schleper C."/>
            <person name="Guy L."/>
            <person name="Ettema T.J."/>
        </authorList>
    </citation>
    <scope>NUCLEOTIDE SEQUENCE</scope>
</reference>
<dbReference type="EMBL" id="LAZR01043913">
    <property type="protein sequence ID" value="KKL05946.1"/>
    <property type="molecule type" value="Genomic_DNA"/>
</dbReference>
<name>A0A0F9CJQ9_9ZZZZ</name>
<organism evidence="1">
    <name type="scientific">marine sediment metagenome</name>
    <dbReference type="NCBI Taxonomy" id="412755"/>
    <lineage>
        <taxon>unclassified sequences</taxon>
        <taxon>metagenomes</taxon>
        <taxon>ecological metagenomes</taxon>
    </lineage>
</organism>
<evidence type="ECO:0000313" key="1">
    <source>
        <dbReference type="EMBL" id="KKL05946.1"/>
    </source>
</evidence>